<proteinExistence type="predicted"/>
<name>A0A9X2G777_9ACTN</name>
<comment type="caution">
    <text evidence="1">The sequence shown here is derived from an EMBL/GenBank/DDBJ whole genome shotgun (WGS) entry which is preliminary data.</text>
</comment>
<sequence length="95" mass="9969">MTGRATAQLIGRVGVWLGALDWVPAADARRAATEIASGGGVQLVDRLVAWGDAEAIGSRVAEHLDAGVGRPIRDGRVLCQDRLCEPAPALLEVTR</sequence>
<gene>
    <name evidence="1" type="ORF">HD597_000576</name>
</gene>
<evidence type="ECO:0000313" key="2">
    <source>
        <dbReference type="Proteomes" id="UP001139648"/>
    </source>
</evidence>
<keyword evidence="2" id="KW-1185">Reference proteome</keyword>
<reference evidence="1" key="1">
    <citation type="submission" date="2022-06" db="EMBL/GenBank/DDBJ databases">
        <title>Sequencing the genomes of 1000 actinobacteria strains.</title>
        <authorList>
            <person name="Klenk H.-P."/>
        </authorList>
    </citation>
    <scope>NUCLEOTIDE SEQUENCE</scope>
    <source>
        <strain evidence="1">DSM 46694</strain>
    </source>
</reference>
<accession>A0A9X2G777</accession>
<dbReference type="Proteomes" id="UP001139648">
    <property type="component" value="Unassembled WGS sequence"/>
</dbReference>
<dbReference type="EMBL" id="JAMZEB010000001">
    <property type="protein sequence ID" value="MCP2353556.1"/>
    <property type="molecule type" value="Genomic_DNA"/>
</dbReference>
<dbReference type="AlphaFoldDB" id="A0A9X2G777"/>
<protein>
    <submittedName>
        <fullName evidence="1">Uncharacterized protein</fullName>
    </submittedName>
</protein>
<evidence type="ECO:0000313" key="1">
    <source>
        <dbReference type="EMBL" id="MCP2353556.1"/>
    </source>
</evidence>
<dbReference type="RefSeq" id="WP_253740095.1">
    <property type="nucleotide sequence ID" value="NZ_BAABKA010000085.1"/>
</dbReference>
<organism evidence="1 2">
    <name type="scientific">Nonomuraea thailandensis</name>
    <dbReference type="NCBI Taxonomy" id="1188745"/>
    <lineage>
        <taxon>Bacteria</taxon>
        <taxon>Bacillati</taxon>
        <taxon>Actinomycetota</taxon>
        <taxon>Actinomycetes</taxon>
        <taxon>Streptosporangiales</taxon>
        <taxon>Streptosporangiaceae</taxon>
        <taxon>Nonomuraea</taxon>
    </lineage>
</organism>